<proteinExistence type="predicted"/>
<feature type="compositionally biased region" description="Polar residues" evidence="1">
    <location>
        <begin position="544"/>
        <end position="553"/>
    </location>
</feature>
<dbReference type="GO" id="GO:0005737">
    <property type="term" value="C:cytoplasm"/>
    <property type="evidence" value="ECO:0007669"/>
    <property type="project" value="TreeGrafter"/>
</dbReference>
<protein>
    <recommendedName>
        <fullName evidence="2">FHA domain-containing protein</fullName>
    </recommendedName>
</protein>
<dbReference type="PANTHER" id="PTHR15715">
    <property type="entry name" value="CENTROSOMAL PROTEIN OF 170 KDA"/>
    <property type="match status" value="1"/>
</dbReference>
<dbReference type="InterPro" id="IPR000253">
    <property type="entry name" value="FHA_dom"/>
</dbReference>
<feature type="compositionally biased region" description="Acidic residues" evidence="1">
    <location>
        <begin position="155"/>
        <end position="165"/>
    </location>
</feature>
<dbReference type="PROSITE" id="PS50006">
    <property type="entry name" value="FHA_DOMAIN"/>
    <property type="match status" value="1"/>
</dbReference>
<dbReference type="Gene3D" id="2.60.200.20">
    <property type="match status" value="1"/>
</dbReference>
<evidence type="ECO:0000256" key="1">
    <source>
        <dbReference type="SAM" id="MobiDB-lite"/>
    </source>
</evidence>
<evidence type="ECO:0000259" key="2">
    <source>
        <dbReference type="PROSITE" id="PS50006"/>
    </source>
</evidence>
<dbReference type="PANTHER" id="PTHR15715:SF48">
    <property type="entry name" value="FHA DOMAIN-CONTAINING PROTEIN"/>
    <property type="match status" value="1"/>
</dbReference>
<sequence>MTAPKYKDEVQVILKAVDPKLKSKFCDRYISLTKDNPKIFIGRSTKRDARLAAGAKNGWFDSAVMSRNHAKIVYLPATNSVALVDVGSLHGTYINDKSINKMQFRRLHQNDRIRFGIPIQKGSETFPPCEMRVSLCHGSQDPKERPVVFKVPDSSDGEDETSDIDDAIETSVSLIQKAGMTLDRPQGIGAIDLTGEEHTDLPEAGPEMTMEVPEVSTPEDKEPDELENRQPSVRWSVEAEELEGNNDTFSQESDSSSIFESHDEDSAESIAAGEEVGNADWDEKDSWKCSDALHVDASPPIPETDGRGNLIEVLGDATSHLQTSSDRESDTLPPLIITQTAQPSDVHLPSLFDAIPSSSYQSPHLGQKISTESLGVKSGKVEYFEAREHNRRVCFGPEENKENDFPTSFQQLDIAMESSTPYPKHGNVLTAGLLDSCTRDSATSALLASGEKFLRTPVDEFVEMPSKEDYLDDTSAYTYELSKRGAELVGDVQPPETANFTTGGRKDKPVSDSSPEYSESAPRTVQRSSKRKSDAISELLPNETEPSSSQTIAEPSMRPPELALNNAMQPVDVPQFESPSTDSVHQRPAKRFRRVAEAVGYAALGGIAVMSALIATAPAL</sequence>
<dbReference type="InterPro" id="IPR008984">
    <property type="entry name" value="SMAD_FHA_dom_sf"/>
</dbReference>
<feature type="domain" description="FHA" evidence="2">
    <location>
        <begin position="39"/>
        <end position="99"/>
    </location>
</feature>
<organism evidence="3">
    <name type="scientific">Photinus pyralis</name>
    <name type="common">Common eastern firefly</name>
    <name type="synonym">Lampyris pyralis</name>
    <dbReference type="NCBI Taxonomy" id="7054"/>
    <lineage>
        <taxon>Eukaryota</taxon>
        <taxon>Metazoa</taxon>
        <taxon>Ecdysozoa</taxon>
        <taxon>Arthropoda</taxon>
        <taxon>Hexapoda</taxon>
        <taxon>Insecta</taxon>
        <taxon>Pterygota</taxon>
        <taxon>Neoptera</taxon>
        <taxon>Endopterygota</taxon>
        <taxon>Coleoptera</taxon>
        <taxon>Polyphaga</taxon>
        <taxon>Elateriformia</taxon>
        <taxon>Elateroidea</taxon>
        <taxon>Lampyridae</taxon>
        <taxon>Lampyrinae</taxon>
        <taxon>Photinus</taxon>
    </lineage>
</organism>
<dbReference type="SMART" id="SM00240">
    <property type="entry name" value="FHA"/>
    <property type="match status" value="1"/>
</dbReference>
<reference evidence="3" key="1">
    <citation type="journal article" date="2016" name="Sci. Rep.">
        <title>Molecular characterization of firefly nuptial gifts: a multi-omics approach sheds light on postcopulatory sexual selection.</title>
        <authorList>
            <person name="Al-Wathiqui N."/>
            <person name="Fallon T.R."/>
            <person name="South A."/>
            <person name="Weng J.K."/>
            <person name="Lewis S.M."/>
        </authorList>
    </citation>
    <scope>NUCLEOTIDE SEQUENCE</scope>
</reference>
<evidence type="ECO:0000313" key="3">
    <source>
        <dbReference type="EMBL" id="JAV86849.1"/>
    </source>
</evidence>
<dbReference type="SUPFAM" id="SSF49879">
    <property type="entry name" value="SMAD/FHA domain"/>
    <property type="match status" value="1"/>
</dbReference>
<feature type="region of interest" description="Disordered" evidence="1">
    <location>
        <begin position="142"/>
        <end position="165"/>
    </location>
</feature>
<feature type="region of interest" description="Disordered" evidence="1">
    <location>
        <begin position="487"/>
        <end position="560"/>
    </location>
</feature>
<dbReference type="Pfam" id="PF00498">
    <property type="entry name" value="FHA"/>
    <property type="match status" value="1"/>
</dbReference>
<dbReference type="EMBL" id="GEZM01027054">
    <property type="protein sequence ID" value="JAV86849.1"/>
    <property type="molecule type" value="Transcribed_RNA"/>
</dbReference>
<feature type="region of interest" description="Disordered" evidence="1">
    <location>
        <begin position="197"/>
        <end position="282"/>
    </location>
</feature>
<accession>A0A1Y1MMD7</accession>
<name>A0A1Y1MMD7_PHOPY</name>
<dbReference type="AlphaFoldDB" id="A0A1Y1MMD7"/>
<feature type="compositionally biased region" description="Low complexity" evidence="1">
    <location>
        <begin position="250"/>
        <end position="259"/>
    </location>
</feature>
<feature type="compositionally biased region" description="Polar residues" evidence="1">
    <location>
        <begin position="511"/>
        <end position="527"/>
    </location>
</feature>
<dbReference type="InterPro" id="IPR051176">
    <property type="entry name" value="Cent_Immune-Sig_Mod"/>
</dbReference>